<dbReference type="Proteomes" id="UP000176204">
    <property type="component" value="Chromosome I"/>
</dbReference>
<sequence>MKPCVFILSAACCCVAHAQQVSPASQEAWQAARELTGAVRTGDMSWMVAKMYPPVKRMLADELAMQIKYPDSVERARAVERQSQIRRTMMDDRQTTKAAWEKYRKQELANMAENDKALEAQYRQIGEKLKKQGMTVESFQVSAPFSEYLVVAPSVIGGGVSNRKDDLAREGVDESRVEEGKAQSRIVVLPTTIVYSAPDVDGNRTRMEKKSYLFAIRDERTANESAKARLNKWFFLDASTDVKVLRSFFPDLPLGVRLPSTSVRPLPAR</sequence>
<accession>A0A1H6LF23</accession>
<name>A0A1H6LF23_9BACT</name>
<dbReference type="RefSeq" id="WP_141675727.1">
    <property type="nucleotide sequence ID" value="NZ_LIGX01000012.1"/>
</dbReference>
<organism evidence="2 3">
    <name type="scientific">Akkermansia glycaniphila</name>
    <dbReference type="NCBI Taxonomy" id="1679444"/>
    <lineage>
        <taxon>Bacteria</taxon>
        <taxon>Pseudomonadati</taxon>
        <taxon>Verrucomicrobiota</taxon>
        <taxon>Verrucomicrobiia</taxon>
        <taxon>Verrucomicrobiales</taxon>
        <taxon>Akkermansiaceae</taxon>
        <taxon>Akkermansia</taxon>
    </lineage>
</organism>
<gene>
    <name evidence="2" type="ORF">PYTT_1347</name>
</gene>
<feature type="chain" id="PRO_5009604519" evidence="1">
    <location>
        <begin position="19"/>
        <end position="269"/>
    </location>
</feature>
<reference evidence="3" key="1">
    <citation type="submission" date="2016-09" db="EMBL/GenBank/DDBJ databases">
        <authorList>
            <person name="Koehorst J."/>
        </authorList>
    </citation>
    <scope>NUCLEOTIDE SEQUENCE [LARGE SCALE GENOMIC DNA]</scope>
</reference>
<protein>
    <submittedName>
        <fullName evidence="2">Uncharacterized protein</fullName>
    </submittedName>
</protein>
<keyword evidence="1" id="KW-0732">Signal</keyword>
<evidence type="ECO:0000313" key="2">
    <source>
        <dbReference type="EMBL" id="SEH87115.1"/>
    </source>
</evidence>
<dbReference type="KEGG" id="agl:PYTT_1347"/>
<dbReference type="AlphaFoldDB" id="A0A1H6LF23"/>
<dbReference type="EMBL" id="LT629973">
    <property type="protein sequence ID" value="SEH87115.1"/>
    <property type="molecule type" value="Genomic_DNA"/>
</dbReference>
<evidence type="ECO:0000256" key="1">
    <source>
        <dbReference type="SAM" id="SignalP"/>
    </source>
</evidence>
<evidence type="ECO:0000313" key="3">
    <source>
        <dbReference type="Proteomes" id="UP000176204"/>
    </source>
</evidence>
<dbReference type="OrthoDB" id="197973at2"/>
<keyword evidence="3" id="KW-1185">Reference proteome</keyword>
<proteinExistence type="predicted"/>
<feature type="signal peptide" evidence="1">
    <location>
        <begin position="1"/>
        <end position="18"/>
    </location>
</feature>